<comment type="caution">
    <text evidence="1">The sequence shown here is derived from an EMBL/GenBank/DDBJ whole genome shotgun (WGS) entry which is preliminary data.</text>
</comment>
<dbReference type="EMBL" id="AZBU02000006">
    <property type="protein sequence ID" value="TKR72690.1"/>
    <property type="molecule type" value="Genomic_DNA"/>
</dbReference>
<name>A0A4U5MSL1_STECR</name>
<evidence type="ECO:0000313" key="2">
    <source>
        <dbReference type="Proteomes" id="UP000298663"/>
    </source>
</evidence>
<accession>A0A4U5MSL1</accession>
<gene>
    <name evidence="1" type="ORF">L596_020102</name>
</gene>
<evidence type="ECO:0000313" key="1">
    <source>
        <dbReference type="EMBL" id="TKR72690.1"/>
    </source>
</evidence>
<organism evidence="1 2">
    <name type="scientific">Steinernema carpocapsae</name>
    <name type="common">Entomopathogenic nematode</name>
    <dbReference type="NCBI Taxonomy" id="34508"/>
    <lineage>
        <taxon>Eukaryota</taxon>
        <taxon>Metazoa</taxon>
        <taxon>Ecdysozoa</taxon>
        <taxon>Nematoda</taxon>
        <taxon>Chromadorea</taxon>
        <taxon>Rhabditida</taxon>
        <taxon>Tylenchina</taxon>
        <taxon>Panagrolaimomorpha</taxon>
        <taxon>Strongyloidoidea</taxon>
        <taxon>Steinernematidae</taxon>
        <taxon>Steinernema</taxon>
    </lineage>
</organism>
<proteinExistence type="predicted"/>
<protein>
    <submittedName>
        <fullName evidence="1">Uncharacterized protein</fullName>
    </submittedName>
</protein>
<reference evidence="1 2" key="1">
    <citation type="journal article" date="2015" name="Genome Biol.">
        <title>Comparative genomics of Steinernema reveals deeply conserved gene regulatory networks.</title>
        <authorList>
            <person name="Dillman A.R."/>
            <person name="Macchietto M."/>
            <person name="Porter C.F."/>
            <person name="Rogers A."/>
            <person name="Williams B."/>
            <person name="Antoshechkin I."/>
            <person name="Lee M.M."/>
            <person name="Goodwin Z."/>
            <person name="Lu X."/>
            <person name="Lewis E.E."/>
            <person name="Goodrich-Blair H."/>
            <person name="Stock S.P."/>
            <person name="Adams B.J."/>
            <person name="Sternberg P.W."/>
            <person name="Mortazavi A."/>
        </authorList>
    </citation>
    <scope>NUCLEOTIDE SEQUENCE [LARGE SCALE GENOMIC DNA]</scope>
    <source>
        <strain evidence="1 2">ALL</strain>
    </source>
</reference>
<sequence>MEGEASQQPAKIARSASPVTTIASVMSSHYSTRRHQSRASLTTQEAIKQSFFSCSTENVLASLESSILPPLPIVDPSGLAHPRKTELRFVFFIVRLAPSREKRKTATTTH</sequence>
<reference evidence="1 2" key="2">
    <citation type="journal article" date="2019" name="G3 (Bethesda)">
        <title>Hybrid Assembly of the Genome of the Entomopathogenic Nematode Steinernema carpocapsae Identifies the X-Chromosome.</title>
        <authorList>
            <person name="Serra L."/>
            <person name="Macchietto M."/>
            <person name="Macias-Munoz A."/>
            <person name="McGill C.J."/>
            <person name="Rodriguez I.M."/>
            <person name="Rodriguez B."/>
            <person name="Murad R."/>
            <person name="Mortazavi A."/>
        </authorList>
    </citation>
    <scope>NUCLEOTIDE SEQUENCE [LARGE SCALE GENOMIC DNA]</scope>
    <source>
        <strain evidence="1 2">ALL</strain>
    </source>
</reference>
<dbReference type="AlphaFoldDB" id="A0A4U5MSL1"/>
<dbReference type="Proteomes" id="UP000298663">
    <property type="component" value="Unassembled WGS sequence"/>
</dbReference>
<keyword evidence="2" id="KW-1185">Reference proteome</keyword>